<organism evidence="10 11">
    <name type="scientific">Basidiobolus ranarum</name>
    <dbReference type="NCBI Taxonomy" id="34480"/>
    <lineage>
        <taxon>Eukaryota</taxon>
        <taxon>Fungi</taxon>
        <taxon>Fungi incertae sedis</taxon>
        <taxon>Zoopagomycota</taxon>
        <taxon>Entomophthoromycotina</taxon>
        <taxon>Basidiobolomycetes</taxon>
        <taxon>Basidiobolales</taxon>
        <taxon>Basidiobolaceae</taxon>
        <taxon>Basidiobolus</taxon>
    </lineage>
</organism>
<evidence type="ECO:0000256" key="8">
    <source>
        <dbReference type="ARBA" id="ARBA00023136"/>
    </source>
</evidence>
<comment type="subcellular location">
    <subcellularLocation>
        <location evidence="2">Golgi apparatus</location>
    </subcellularLocation>
    <subcellularLocation>
        <location evidence="1">Membrane</location>
        <topology evidence="1">Multi-pass membrane protein</topology>
    </subcellularLocation>
</comment>
<feature type="transmembrane region" description="Helical" evidence="9">
    <location>
        <begin position="587"/>
        <end position="617"/>
    </location>
</feature>
<evidence type="ECO:0000256" key="9">
    <source>
        <dbReference type="RuleBase" id="RU363079"/>
    </source>
</evidence>
<feature type="signal peptide" evidence="9">
    <location>
        <begin position="1"/>
        <end position="24"/>
    </location>
</feature>
<feature type="chain" id="PRO_5044989031" description="Transmembrane 9 superfamily member" evidence="9">
    <location>
        <begin position="25"/>
        <end position="627"/>
    </location>
</feature>
<evidence type="ECO:0000256" key="7">
    <source>
        <dbReference type="ARBA" id="ARBA00023034"/>
    </source>
</evidence>
<dbReference type="Proteomes" id="UP001479436">
    <property type="component" value="Unassembled WGS sequence"/>
</dbReference>
<dbReference type="PANTHER" id="PTHR10766">
    <property type="entry name" value="TRANSMEMBRANE 9 SUPERFAMILY PROTEIN"/>
    <property type="match status" value="1"/>
</dbReference>
<feature type="transmembrane region" description="Helical" evidence="9">
    <location>
        <begin position="261"/>
        <end position="285"/>
    </location>
</feature>
<feature type="transmembrane region" description="Helical" evidence="9">
    <location>
        <begin position="557"/>
        <end position="581"/>
    </location>
</feature>
<proteinExistence type="inferred from homology"/>
<evidence type="ECO:0000256" key="5">
    <source>
        <dbReference type="ARBA" id="ARBA00022729"/>
    </source>
</evidence>
<feature type="transmembrane region" description="Helical" evidence="9">
    <location>
        <begin position="398"/>
        <end position="422"/>
    </location>
</feature>
<keyword evidence="6 9" id="KW-1133">Transmembrane helix</keyword>
<evidence type="ECO:0000313" key="11">
    <source>
        <dbReference type="Proteomes" id="UP001479436"/>
    </source>
</evidence>
<keyword evidence="7" id="KW-0333">Golgi apparatus</keyword>
<evidence type="ECO:0000256" key="4">
    <source>
        <dbReference type="ARBA" id="ARBA00022692"/>
    </source>
</evidence>
<evidence type="ECO:0000313" key="10">
    <source>
        <dbReference type="EMBL" id="KAK9711755.1"/>
    </source>
</evidence>
<comment type="caution">
    <text evidence="10">The sequence shown here is derived from an EMBL/GenBank/DDBJ whole genome shotgun (WGS) entry which is preliminary data.</text>
</comment>
<dbReference type="InterPro" id="IPR004240">
    <property type="entry name" value="EMP70"/>
</dbReference>
<keyword evidence="4 9" id="KW-0812">Transmembrane</keyword>
<accession>A0ABR2VZW8</accession>
<evidence type="ECO:0000256" key="2">
    <source>
        <dbReference type="ARBA" id="ARBA00004555"/>
    </source>
</evidence>
<keyword evidence="8 9" id="KW-0472">Membrane</keyword>
<evidence type="ECO:0000256" key="3">
    <source>
        <dbReference type="ARBA" id="ARBA00005227"/>
    </source>
</evidence>
<protein>
    <recommendedName>
        <fullName evidence="9">Transmembrane 9 superfamily member</fullName>
    </recommendedName>
</protein>
<dbReference type="Pfam" id="PF02990">
    <property type="entry name" value="EMP70"/>
    <property type="match status" value="1"/>
</dbReference>
<comment type="similarity">
    <text evidence="3 9">Belongs to the nonaspanin (TM9SF) (TC 9.A.2) family.</text>
</comment>
<sequence>MSFGFGFSTLLVYVLTFLPYTSYGFHVPGFTPNIFKVGDTVPLYVNKAFSDKTQLPHSYHDLPFVCSNVDAKRSLLNLGEILSGDRIYDSDYKLIFGENTKCKILCSKELGVEDAMVAQEMIKDDYRVEWIVDNLPSAAPYHTVENTKKLYEAGFHLGQYDAASSKTYINNHVTINILYETKEIDPTARLIVGFEVYPYSIQTSELCSDINVKTEREIPKKEVSNQATTVDFSYTVAWTEEKKITWGTRWSLYMANNDPQIHWYSIINSLVIILFLTSMVAVIMLRTLNRDISLYNDEDFRFEEAQEDTIGWKLVHGDVFRAPKYGGLFAPLIGTGVQLFMMFLTTIFFGLVGILNPSYRGGLVSFSLFLFVFMGMFGGYFSARLFKVFKGNSWKKNAFMTGFIVPGFIFAIICVLNVFVWVQRSSTAIPFGTFFALVSMWFCISMPLVFVGSFVGFKKQVIQHPVRTNQIPRQIPDQVWYMQPVPSVLVGGLMPFAVIVIELVFILKSIWQDQFYYMFGFLSLVFVILMVTCIEITIVITYFQLCGENYLWWWRSFFVGGSSGLYIFLYSLMYCFAHLHITHFVSFLVFVTYSFIACLVYALVTGSISFLVTYFFVRKIFRAVKLD</sequence>
<feature type="transmembrane region" description="Helical" evidence="9">
    <location>
        <begin position="517"/>
        <end position="545"/>
    </location>
</feature>
<feature type="transmembrane region" description="Helical" evidence="9">
    <location>
        <begin position="434"/>
        <end position="457"/>
    </location>
</feature>
<evidence type="ECO:0000256" key="6">
    <source>
        <dbReference type="ARBA" id="ARBA00022989"/>
    </source>
</evidence>
<keyword evidence="11" id="KW-1185">Reference proteome</keyword>
<reference evidence="10 11" key="1">
    <citation type="submission" date="2023-04" db="EMBL/GenBank/DDBJ databases">
        <title>Genome of Basidiobolus ranarum AG-B5.</title>
        <authorList>
            <person name="Stajich J.E."/>
            <person name="Carter-House D."/>
            <person name="Gryganskyi A."/>
        </authorList>
    </citation>
    <scope>NUCLEOTIDE SEQUENCE [LARGE SCALE GENOMIC DNA]</scope>
    <source>
        <strain evidence="10 11">AG-B5</strain>
    </source>
</reference>
<feature type="transmembrane region" description="Helical" evidence="9">
    <location>
        <begin position="328"/>
        <end position="354"/>
    </location>
</feature>
<name>A0ABR2VZW8_9FUNG</name>
<keyword evidence="5 9" id="KW-0732">Signal</keyword>
<feature type="transmembrane region" description="Helical" evidence="9">
    <location>
        <begin position="366"/>
        <end position="386"/>
    </location>
</feature>
<dbReference type="EMBL" id="JASJQH010007257">
    <property type="protein sequence ID" value="KAK9711755.1"/>
    <property type="molecule type" value="Genomic_DNA"/>
</dbReference>
<feature type="transmembrane region" description="Helical" evidence="9">
    <location>
        <begin position="488"/>
        <end position="511"/>
    </location>
</feature>
<gene>
    <name evidence="10" type="ORF">K7432_007596</name>
</gene>
<evidence type="ECO:0000256" key="1">
    <source>
        <dbReference type="ARBA" id="ARBA00004141"/>
    </source>
</evidence>
<dbReference type="PANTHER" id="PTHR10766:SF55">
    <property type="entry name" value="TRANSMEMBRANE 9 SUPERFAMILY MEMBER 4"/>
    <property type="match status" value="1"/>
</dbReference>